<organism evidence="2 3">
    <name type="scientific">Olpidium bornovanus</name>
    <dbReference type="NCBI Taxonomy" id="278681"/>
    <lineage>
        <taxon>Eukaryota</taxon>
        <taxon>Fungi</taxon>
        <taxon>Fungi incertae sedis</taxon>
        <taxon>Olpidiomycota</taxon>
        <taxon>Olpidiomycotina</taxon>
        <taxon>Olpidiomycetes</taxon>
        <taxon>Olpidiales</taxon>
        <taxon>Olpidiaceae</taxon>
        <taxon>Olpidium</taxon>
    </lineage>
</organism>
<evidence type="ECO:0000313" key="3">
    <source>
        <dbReference type="Proteomes" id="UP000673691"/>
    </source>
</evidence>
<dbReference type="EMBL" id="JAEFCI010003515">
    <property type="protein sequence ID" value="KAG5461521.1"/>
    <property type="molecule type" value="Genomic_DNA"/>
</dbReference>
<gene>
    <name evidence="2" type="ORF">BJ554DRAFT_6269</name>
</gene>
<protein>
    <submittedName>
        <fullName evidence="2">Uncharacterized protein</fullName>
    </submittedName>
</protein>
<comment type="caution">
    <text evidence="2">The sequence shown here is derived from an EMBL/GenBank/DDBJ whole genome shotgun (WGS) entry which is preliminary data.</text>
</comment>
<proteinExistence type="predicted"/>
<feature type="non-terminal residue" evidence="2">
    <location>
        <position position="1"/>
    </location>
</feature>
<dbReference type="AlphaFoldDB" id="A0A8H7ZY77"/>
<reference evidence="2 3" key="1">
    <citation type="journal article" name="Sci. Rep.">
        <title>Genome-scale phylogenetic analyses confirm Olpidium as the closest living zoosporic fungus to the non-flagellated, terrestrial fungi.</title>
        <authorList>
            <person name="Chang Y."/>
            <person name="Rochon D."/>
            <person name="Sekimoto S."/>
            <person name="Wang Y."/>
            <person name="Chovatia M."/>
            <person name="Sandor L."/>
            <person name="Salamov A."/>
            <person name="Grigoriev I.V."/>
            <person name="Stajich J.E."/>
            <person name="Spatafora J.W."/>
        </authorList>
    </citation>
    <scope>NUCLEOTIDE SEQUENCE [LARGE SCALE GENOMIC DNA]</scope>
    <source>
        <strain evidence="2">S191</strain>
    </source>
</reference>
<dbReference type="InterPro" id="IPR032675">
    <property type="entry name" value="LRR_dom_sf"/>
</dbReference>
<dbReference type="Gene3D" id="3.80.10.10">
    <property type="entry name" value="Ribonuclease Inhibitor"/>
    <property type="match status" value="1"/>
</dbReference>
<feature type="compositionally biased region" description="Low complexity" evidence="1">
    <location>
        <begin position="679"/>
        <end position="689"/>
    </location>
</feature>
<evidence type="ECO:0000256" key="1">
    <source>
        <dbReference type="SAM" id="MobiDB-lite"/>
    </source>
</evidence>
<keyword evidence="3" id="KW-1185">Reference proteome</keyword>
<sequence>MASRTCRAWRSALLGLTHVSFPASPALRDVGIDAVLKCFTVLNSIELGFPREPCGGGESTSQEARWLLDEIAGGFRGSPRIKTIVCPSQAIIKGAVNCPLLETLVVRVPPAMSSPDMASGMRGNVSAVIQRCLQLRRLEINNAVFWKRSPGAAAPREALEEIIINEMPKWSFHMLMKWMNGSEGSLADSMIPRSAAAAAGEPQPLPKTPRCVILPGLRSFALADNIHLPLPFIRIMRAAAPNLRELRFRHAVLAPEHLLEICSSEWPLESLEFDCCEMYDISVQCRGCPDDSDEESQTRRRRFPRLLEHITSRLPAVRKVSFAHCTFSDMQLPAEHPVILRHGVVWCAHDAMGRDGSAGNHPSHVSRPSRLRSLTILPIIFDAVDGPSMESIERQHPVLREVKVNVAYALGRRHSASGAPRADPSGVKELEIWRLHRPAADSPVADSPVVRPARLYPFLERLTLCTPKAPADLEALLHVENAANLVSLSLRYVPDSVLEHFGPGGGGGAGRFPALPNLRRLEVSVHAPAARAVLPFLFELVRAARRDPAGGETTRLEVVKVECVDGRKAPLSVRELFEALSARCPALRELHLSGFNVDAEDLASAAFPDLRRLVLKGKQLCRQVDAAWWSALASLVESHGRLRAVAIAGDVQLPSMPVKALKEILRDTAARVRPPPPQHSSFSPPLSSARRPEEPTDPAFRAARVLALATVRPGVLGHETLNADVRSQAAAGAAADAIEALEPAVVARLAGPILVCNLTARFPRLDEVTVCAPASLRC</sequence>
<name>A0A8H7ZY77_9FUNG</name>
<dbReference type="SUPFAM" id="SSF52047">
    <property type="entry name" value="RNI-like"/>
    <property type="match status" value="1"/>
</dbReference>
<dbReference type="Proteomes" id="UP000673691">
    <property type="component" value="Unassembled WGS sequence"/>
</dbReference>
<evidence type="ECO:0000313" key="2">
    <source>
        <dbReference type="EMBL" id="KAG5461521.1"/>
    </source>
</evidence>
<feature type="region of interest" description="Disordered" evidence="1">
    <location>
        <begin position="669"/>
        <end position="695"/>
    </location>
</feature>
<accession>A0A8H7ZY77</accession>